<dbReference type="EMBL" id="JBHUDG010000005">
    <property type="protein sequence ID" value="MFD1629671.1"/>
    <property type="molecule type" value="Genomic_DNA"/>
</dbReference>
<proteinExistence type="predicted"/>
<comment type="caution">
    <text evidence="1">The sequence shown here is derived from an EMBL/GenBank/DDBJ whole genome shotgun (WGS) entry which is preliminary data.</text>
</comment>
<protein>
    <submittedName>
        <fullName evidence="1">SusD/RagB family nutrient-binding outer membrane lipoprotein</fullName>
    </submittedName>
</protein>
<keyword evidence="1" id="KW-0449">Lipoprotein</keyword>
<dbReference type="InterPro" id="IPR011990">
    <property type="entry name" value="TPR-like_helical_dom_sf"/>
</dbReference>
<organism evidence="1 2">
    <name type="scientific">Pseudopedobacter beijingensis</name>
    <dbReference type="NCBI Taxonomy" id="1207056"/>
    <lineage>
        <taxon>Bacteria</taxon>
        <taxon>Pseudomonadati</taxon>
        <taxon>Bacteroidota</taxon>
        <taxon>Sphingobacteriia</taxon>
        <taxon>Sphingobacteriales</taxon>
        <taxon>Sphingobacteriaceae</taxon>
        <taxon>Pseudopedobacter</taxon>
    </lineage>
</organism>
<dbReference type="RefSeq" id="WP_379662049.1">
    <property type="nucleotide sequence ID" value="NZ_JBHUDG010000005.1"/>
</dbReference>
<dbReference type="Pfam" id="PF12771">
    <property type="entry name" value="SusD-like_2"/>
    <property type="match status" value="1"/>
</dbReference>
<evidence type="ECO:0000313" key="1">
    <source>
        <dbReference type="EMBL" id="MFD1629671.1"/>
    </source>
</evidence>
<dbReference type="Proteomes" id="UP001597118">
    <property type="component" value="Unassembled WGS sequence"/>
</dbReference>
<reference evidence="2" key="1">
    <citation type="journal article" date="2019" name="Int. J. Syst. Evol. Microbiol.">
        <title>The Global Catalogue of Microorganisms (GCM) 10K type strain sequencing project: providing services to taxonomists for standard genome sequencing and annotation.</title>
        <authorList>
            <consortium name="The Broad Institute Genomics Platform"/>
            <consortium name="The Broad Institute Genome Sequencing Center for Infectious Disease"/>
            <person name="Wu L."/>
            <person name="Ma J."/>
        </authorList>
    </citation>
    <scope>NUCLEOTIDE SEQUENCE [LARGE SCALE GENOMIC DNA]</scope>
    <source>
        <strain evidence="2">CCUG 53762</strain>
    </source>
</reference>
<sequence>MKNKIIYIVFLLTSLFIGCKSGDELYLSPNDPVDGTPQTLLTVLQVNTFANVEGELNRLSGILVQHMAGTDNQYVPFQNYNITAGDFDNSWQGLYSGTMQNAYLLINKTKDDNPYYAGIGRVLMAVNLGIATDLWGDVPYSESFKLTEGVKNPVYDSQKSVYASIDALLEQAIADFAKPASANVVEPEDDDLMFSGDMGLWTKAAYTLRARYLHRTSGKVAGTEAKVLQYLTNGISSNSENLEAVHTAVGGTQNQWGAFKNSRKGYIVANKKFVDYLKSRNDPRISYFLTKDSQNDYSGGDITQEQISTSVSTIGDFFATSQNFPIVTFYEAKFIEAEILEKQGDLNAFSVLNDAISASVDYVTKGVGNASPVANYSVANTNLENIMTEKWVAMFGQLEAYNDYRRTKFPSLAPRPSSAGAVRAYIPLRYPTPQNSSLYNPNAKYVELNIPVWWGN</sequence>
<dbReference type="Gene3D" id="1.25.40.390">
    <property type="match status" value="1"/>
</dbReference>
<accession>A0ABW4IA77</accession>
<dbReference type="PROSITE" id="PS51257">
    <property type="entry name" value="PROKAR_LIPOPROTEIN"/>
    <property type="match status" value="1"/>
</dbReference>
<gene>
    <name evidence="1" type="ORF">ACFSAH_07280</name>
</gene>
<evidence type="ECO:0000313" key="2">
    <source>
        <dbReference type="Proteomes" id="UP001597118"/>
    </source>
</evidence>
<dbReference type="InterPro" id="IPR041662">
    <property type="entry name" value="SusD-like_2"/>
</dbReference>
<keyword evidence="2" id="KW-1185">Reference proteome</keyword>
<name>A0ABW4IA77_9SPHI</name>
<dbReference type="SUPFAM" id="SSF48452">
    <property type="entry name" value="TPR-like"/>
    <property type="match status" value="1"/>
</dbReference>